<dbReference type="SUPFAM" id="SSF53448">
    <property type="entry name" value="Nucleotide-diphospho-sugar transferases"/>
    <property type="match status" value="1"/>
</dbReference>
<keyword evidence="3" id="KW-1185">Reference proteome</keyword>
<comment type="caution">
    <text evidence="2">The sequence shown here is derived from an EMBL/GenBank/DDBJ whole genome shotgun (WGS) entry which is preliminary data.</text>
</comment>
<evidence type="ECO:0000313" key="3">
    <source>
        <dbReference type="Proteomes" id="UP000294506"/>
    </source>
</evidence>
<dbReference type="EMBL" id="SOAN01000001">
    <property type="protein sequence ID" value="TDS87356.1"/>
    <property type="molecule type" value="Genomic_DNA"/>
</dbReference>
<reference evidence="2 3" key="1">
    <citation type="submission" date="2019-03" db="EMBL/GenBank/DDBJ databases">
        <title>Genomic Encyclopedia of Type Strains, Phase III (KMG-III): the genomes of soil and plant-associated and newly described type strains.</title>
        <authorList>
            <person name="Whitman W."/>
        </authorList>
    </citation>
    <scope>NUCLEOTIDE SEQUENCE [LARGE SCALE GENOMIC DNA]</scope>
    <source>
        <strain evidence="2 3">DSM 27373</strain>
    </source>
</reference>
<dbReference type="Gene3D" id="3.90.550.10">
    <property type="entry name" value="Spore Coat Polysaccharide Biosynthesis Protein SpsA, Chain A"/>
    <property type="match status" value="1"/>
</dbReference>
<dbReference type="InterPro" id="IPR029044">
    <property type="entry name" value="Nucleotide-diphossugar_trans"/>
</dbReference>
<dbReference type="PANTHER" id="PTHR43777">
    <property type="entry name" value="MOLYBDENUM COFACTOR CYTIDYLYLTRANSFERASE"/>
    <property type="match status" value="1"/>
</dbReference>
<evidence type="ECO:0000259" key="1">
    <source>
        <dbReference type="Pfam" id="PF12804"/>
    </source>
</evidence>
<dbReference type="CDD" id="cd04182">
    <property type="entry name" value="GT_2_like_f"/>
    <property type="match status" value="1"/>
</dbReference>
<protein>
    <submittedName>
        <fullName evidence="2">Nicotine blue oxidoreductase</fullName>
    </submittedName>
</protein>
<dbReference type="Pfam" id="PF12804">
    <property type="entry name" value="NTP_transf_3"/>
    <property type="match status" value="1"/>
</dbReference>
<organism evidence="2 3">
    <name type="scientific">Nesterenkonia aurantiaca</name>
    <dbReference type="NCBI Taxonomy" id="1436010"/>
    <lineage>
        <taxon>Bacteria</taxon>
        <taxon>Bacillati</taxon>
        <taxon>Actinomycetota</taxon>
        <taxon>Actinomycetes</taxon>
        <taxon>Micrococcales</taxon>
        <taxon>Micrococcaceae</taxon>
        <taxon>Nesterenkonia</taxon>
    </lineage>
</organism>
<gene>
    <name evidence="2" type="ORF">EV640_101138</name>
</gene>
<feature type="domain" description="MobA-like NTP transferase" evidence="1">
    <location>
        <begin position="12"/>
        <end position="174"/>
    </location>
</feature>
<evidence type="ECO:0000313" key="2">
    <source>
        <dbReference type="EMBL" id="TDS87356.1"/>
    </source>
</evidence>
<dbReference type="Proteomes" id="UP000294506">
    <property type="component" value="Unassembled WGS sequence"/>
</dbReference>
<dbReference type="GO" id="GO:0016779">
    <property type="term" value="F:nucleotidyltransferase activity"/>
    <property type="evidence" value="ECO:0007669"/>
    <property type="project" value="UniProtKB-ARBA"/>
</dbReference>
<name>A0A4R7G7D9_9MICC</name>
<dbReference type="InterPro" id="IPR025877">
    <property type="entry name" value="MobA-like_NTP_Trfase"/>
</dbReference>
<accession>A0A4R7G7D9</accession>
<proteinExistence type="predicted"/>
<dbReference type="PANTHER" id="PTHR43777:SF1">
    <property type="entry name" value="MOLYBDENUM COFACTOR CYTIDYLYLTRANSFERASE"/>
    <property type="match status" value="1"/>
</dbReference>
<dbReference type="AlphaFoldDB" id="A0A4R7G7D9"/>
<sequence length="208" mass="21505">MPYVTEKPDATVILAAGAGTRLHGQGKALIRVAGETLAARALRCAREAGTSPLLVLGHRAGEVRAALSQHPSWTDSEVVDCPDWEQGLSVSFRAGVRAAAERGAGRVAVVLVDQPGISSTALRRVLEAQAPGRIARGVLGGTPTHPVVFDLDRAGQAAALAVGDEGARAYLRAHPGLVDAIDISEVADAADIDTPQDLLAWSTIGSQD</sequence>